<accession>A0A7X0Y5Z8</accession>
<reference evidence="1 2" key="1">
    <citation type="submission" date="2020-03" db="EMBL/GenBank/DDBJ databases">
        <title>Soil Listeria distribution.</title>
        <authorList>
            <person name="Liao J."/>
            <person name="Wiedmann M."/>
        </authorList>
    </citation>
    <scope>NUCLEOTIDE SEQUENCE [LARGE SCALE GENOMIC DNA]</scope>
    <source>
        <strain evidence="1 2">FSL L7-0741</strain>
    </source>
</reference>
<name>A0A7X0Y5Z8_9LIST</name>
<dbReference type="RefSeq" id="WP_185526736.1">
    <property type="nucleotide sequence ID" value="NZ_JAARWN010000014.1"/>
</dbReference>
<organism evidence="1 2">
    <name type="scientific">Listeria grandensis</name>
    <dbReference type="NCBI Taxonomy" id="1494963"/>
    <lineage>
        <taxon>Bacteria</taxon>
        <taxon>Bacillati</taxon>
        <taxon>Bacillota</taxon>
        <taxon>Bacilli</taxon>
        <taxon>Bacillales</taxon>
        <taxon>Listeriaceae</taxon>
        <taxon>Listeria</taxon>
    </lineage>
</organism>
<dbReference type="EMBL" id="JAARWN010000014">
    <property type="protein sequence ID" value="MBC1937174.1"/>
    <property type="molecule type" value="Genomic_DNA"/>
</dbReference>
<evidence type="ECO:0000313" key="1">
    <source>
        <dbReference type="EMBL" id="MBC1937174.1"/>
    </source>
</evidence>
<sequence length="101" mass="11544">MRYRKKPVEVEAVQLTWENWSEVCEFVTLPWGPDGVRGYYSDKGVVSDSGEQVGLIIPTLEGEMKAVQGDYIVRGVQGEFYPCKPDIFEMTYEEVQDDNSK</sequence>
<dbReference type="Proteomes" id="UP000535908">
    <property type="component" value="Unassembled WGS sequence"/>
</dbReference>
<protein>
    <recommendedName>
        <fullName evidence="3">Phage protein</fullName>
    </recommendedName>
</protein>
<gene>
    <name evidence="1" type="ORF">HCA69_12405</name>
</gene>
<evidence type="ECO:0008006" key="3">
    <source>
        <dbReference type="Google" id="ProtNLM"/>
    </source>
</evidence>
<evidence type="ECO:0000313" key="2">
    <source>
        <dbReference type="Proteomes" id="UP000535908"/>
    </source>
</evidence>
<comment type="caution">
    <text evidence="1">The sequence shown here is derived from an EMBL/GenBank/DDBJ whole genome shotgun (WGS) entry which is preliminary data.</text>
</comment>
<proteinExistence type="predicted"/>
<dbReference type="AlphaFoldDB" id="A0A7X0Y5Z8"/>